<name>A0A0U4E4F2_9BACI</name>
<reference evidence="1 2" key="1">
    <citation type="submission" date="2016-01" db="EMBL/GenBank/DDBJ databases">
        <title>Complete genome sequence of strain Lentibacillus amyloliquefaciens LAM0015T isolated from saline sediment.</title>
        <authorList>
            <person name="Wang J.-L."/>
            <person name="He M.-X."/>
        </authorList>
    </citation>
    <scope>NUCLEOTIDE SEQUENCE [LARGE SCALE GENOMIC DNA]</scope>
    <source>
        <strain evidence="1 2">LAM0015</strain>
    </source>
</reference>
<gene>
    <name evidence="1" type="ORF">AOX59_03635</name>
</gene>
<evidence type="ECO:0000313" key="2">
    <source>
        <dbReference type="Proteomes" id="UP000050331"/>
    </source>
</evidence>
<dbReference type="Proteomes" id="UP000050331">
    <property type="component" value="Chromosome"/>
</dbReference>
<dbReference type="KEGG" id="lao:AOX59_03635"/>
<sequence>MESSIFDIELETVTMVVNIEEVEDQGNEVVNFFIVEDLDGIKINLSDSDVNDIKSFYDEVFEYIISEQKLVEFQLVYEKNNLFFEVASDIIEHLNDEIKQSKDNFKKIIRLTNDKKDLITGFDTSKMVSQ</sequence>
<proteinExistence type="predicted"/>
<accession>A0A0U4E4F2</accession>
<keyword evidence="2" id="KW-1185">Reference proteome</keyword>
<organism evidence="1 2">
    <name type="scientific">Lentibacillus amyloliquefaciens</name>
    <dbReference type="NCBI Taxonomy" id="1472767"/>
    <lineage>
        <taxon>Bacteria</taxon>
        <taxon>Bacillati</taxon>
        <taxon>Bacillota</taxon>
        <taxon>Bacilli</taxon>
        <taxon>Bacillales</taxon>
        <taxon>Bacillaceae</taxon>
        <taxon>Lentibacillus</taxon>
    </lineage>
</organism>
<dbReference type="AlphaFoldDB" id="A0A0U4E4F2"/>
<protein>
    <submittedName>
        <fullName evidence="1">Uncharacterized protein</fullName>
    </submittedName>
</protein>
<dbReference type="OrthoDB" id="2227173at2"/>
<dbReference type="RefSeq" id="WP_068441985.1">
    <property type="nucleotide sequence ID" value="NZ_CP013862.1"/>
</dbReference>
<dbReference type="EMBL" id="CP013862">
    <property type="protein sequence ID" value="ALX47777.1"/>
    <property type="molecule type" value="Genomic_DNA"/>
</dbReference>
<evidence type="ECO:0000313" key="1">
    <source>
        <dbReference type="EMBL" id="ALX47777.1"/>
    </source>
</evidence>
<dbReference type="STRING" id="1472767.AOX59_03635"/>